<accession>A0ABM6E5T0</accession>
<proteinExistence type="predicted"/>
<organism evidence="1 2">
    <name type="scientific">Delftia tsuruhatensis</name>
    <dbReference type="NCBI Taxonomy" id="180282"/>
    <lineage>
        <taxon>Bacteria</taxon>
        <taxon>Pseudomonadati</taxon>
        <taxon>Pseudomonadota</taxon>
        <taxon>Betaproteobacteria</taxon>
        <taxon>Burkholderiales</taxon>
        <taxon>Comamonadaceae</taxon>
        <taxon>Delftia</taxon>
    </lineage>
</organism>
<name>A0ABM6E5T0_9BURK</name>
<protein>
    <submittedName>
        <fullName evidence="1">Uncharacterized protein</fullName>
    </submittedName>
</protein>
<evidence type="ECO:0000313" key="2">
    <source>
        <dbReference type="Proteomes" id="UP000095607"/>
    </source>
</evidence>
<gene>
    <name evidence="1" type="ORF">BI380_16250</name>
</gene>
<sequence length="59" mass="6833">MSQAAFLFRLVAMRRRTGGSLTQSVAWAAGLLWRNHLASKRRQPLERRAEVERAARQRL</sequence>
<dbReference type="Proteomes" id="UP000095607">
    <property type="component" value="Chromosome"/>
</dbReference>
<evidence type="ECO:0000313" key="1">
    <source>
        <dbReference type="EMBL" id="AOV02780.1"/>
    </source>
</evidence>
<dbReference type="RefSeq" id="WP_046238884.1">
    <property type="nucleotide sequence ID" value="NZ_CBCSDN010000052.1"/>
</dbReference>
<keyword evidence="2" id="KW-1185">Reference proteome</keyword>
<reference evidence="1 2" key="1">
    <citation type="submission" date="2016-09" db="EMBL/GenBank/DDBJ databases">
        <title>Complete genome sequence of Deltia acidovorans CM13 isolated from murine proximal colonic tissue.</title>
        <authorList>
            <person name="Saffarian A."/>
        </authorList>
    </citation>
    <scope>NUCLEOTIDE SEQUENCE [LARGE SCALE GENOMIC DNA]</scope>
    <source>
        <strain evidence="1 2">CM13</strain>
    </source>
</reference>
<dbReference type="EMBL" id="CP017420">
    <property type="protein sequence ID" value="AOV02780.1"/>
    <property type="molecule type" value="Genomic_DNA"/>
</dbReference>